<reference evidence="2" key="1">
    <citation type="submission" date="2022-11" db="UniProtKB">
        <authorList>
            <consortium name="WormBaseParasite"/>
        </authorList>
    </citation>
    <scope>IDENTIFICATION</scope>
</reference>
<proteinExistence type="predicted"/>
<protein>
    <submittedName>
        <fullName evidence="2">Uncharacterized protein</fullName>
    </submittedName>
</protein>
<name>A0AC34F5H9_9BILA</name>
<dbReference type="Proteomes" id="UP000887579">
    <property type="component" value="Unplaced"/>
</dbReference>
<accession>A0AC34F5H9</accession>
<evidence type="ECO:0000313" key="1">
    <source>
        <dbReference type="Proteomes" id="UP000887579"/>
    </source>
</evidence>
<evidence type="ECO:0000313" key="2">
    <source>
        <dbReference type="WBParaSite" id="ES5_v2.g12307.t1"/>
    </source>
</evidence>
<sequence length="103" mass="11587">MSLGSNIVANRNRSASLGRSLQQLPYQANPLESFSEQYSQLSQIRPDADFGDGAIVCDADLRRPRLEHSAMRRLAHAALVSSYLAEEIEAENAERLRQRRDTE</sequence>
<dbReference type="WBParaSite" id="ES5_v2.g12307.t1">
    <property type="protein sequence ID" value="ES5_v2.g12307.t1"/>
    <property type="gene ID" value="ES5_v2.g12307"/>
</dbReference>
<organism evidence="1 2">
    <name type="scientific">Panagrolaimus sp. ES5</name>
    <dbReference type="NCBI Taxonomy" id="591445"/>
    <lineage>
        <taxon>Eukaryota</taxon>
        <taxon>Metazoa</taxon>
        <taxon>Ecdysozoa</taxon>
        <taxon>Nematoda</taxon>
        <taxon>Chromadorea</taxon>
        <taxon>Rhabditida</taxon>
        <taxon>Tylenchina</taxon>
        <taxon>Panagrolaimomorpha</taxon>
        <taxon>Panagrolaimoidea</taxon>
        <taxon>Panagrolaimidae</taxon>
        <taxon>Panagrolaimus</taxon>
    </lineage>
</organism>